<dbReference type="PROSITE" id="PS50192">
    <property type="entry name" value="T_SNARE"/>
    <property type="match status" value="1"/>
</dbReference>
<dbReference type="EMBL" id="KV454426">
    <property type="protein sequence ID" value="ODQ82694.1"/>
    <property type="molecule type" value="Genomic_DNA"/>
</dbReference>
<dbReference type="InterPro" id="IPR006011">
    <property type="entry name" value="Syntaxin_N"/>
</dbReference>
<dbReference type="Pfam" id="PF05739">
    <property type="entry name" value="SNARE"/>
    <property type="match status" value="1"/>
</dbReference>
<feature type="domain" description="T-SNARE coiled-coil homology" evidence="3">
    <location>
        <begin position="166"/>
        <end position="228"/>
    </location>
</feature>
<dbReference type="GO" id="GO:0012505">
    <property type="term" value="C:endomembrane system"/>
    <property type="evidence" value="ECO:0007669"/>
    <property type="project" value="TreeGrafter"/>
</dbReference>
<dbReference type="GO" id="GO:0000149">
    <property type="term" value="F:SNARE binding"/>
    <property type="evidence" value="ECO:0007669"/>
    <property type="project" value="TreeGrafter"/>
</dbReference>
<evidence type="ECO:0000313" key="4">
    <source>
        <dbReference type="EMBL" id="ODQ82694.1"/>
    </source>
</evidence>
<accession>A0A1E3QYR3</accession>
<dbReference type="GO" id="GO:0006886">
    <property type="term" value="P:intracellular protein transport"/>
    <property type="evidence" value="ECO:0007669"/>
    <property type="project" value="InterPro"/>
</dbReference>
<dbReference type="OrthoDB" id="364348at2759"/>
<organism evidence="4 5">
    <name type="scientific">Babjeviella inositovora NRRL Y-12698</name>
    <dbReference type="NCBI Taxonomy" id="984486"/>
    <lineage>
        <taxon>Eukaryota</taxon>
        <taxon>Fungi</taxon>
        <taxon>Dikarya</taxon>
        <taxon>Ascomycota</taxon>
        <taxon>Saccharomycotina</taxon>
        <taxon>Pichiomycetes</taxon>
        <taxon>Serinales incertae sedis</taxon>
        <taxon>Babjeviella</taxon>
    </lineage>
</organism>
<keyword evidence="2" id="KW-1133">Transmembrane helix</keyword>
<protein>
    <recommendedName>
        <fullName evidence="3">t-SNARE coiled-coil homology domain-containing protein</fullName>
    </recommendedName>
</protein>
<dbReference type="GO" id="GO:0051469">
    <property type="term" value="P:vesicle fusion with vacuole"/>
    <property type="evidence" value="ECO:0007669"/>
    <property type="project" value="EnsemblFungi"/>
</dbReference>
<dbReference type="GO" id="GO:0031201">
    <property type="term" value="C:SNARE complex"/>
    <property type="evidence" value="ECO:0007669"/>
    <property type="project" value="EnsemblFungi"/>
</dbReference>
<dbReference type="GO" id="GO:0006896">
    <property type="term" value="P:Golgi to vacuole transport"/>
    <property type="evidence" value="ECO:0007669"/>
    <property type="project" value="TreeGrafter"/>
</dbReference>
<name>A0A1E3QYR3_9ASCO</name>
<gene>
    <name evidence="4" type="ORF">BABINDRAFT_31743</name>
</gene>
<evidence type="ECO:0000313" key="5">
    <source>
        <dbReference type="Proteomes" id="UP000094336"/>
    </source>
</evidence>
<keyword evidence="2" id="KW-0472">Membrane</keyword>
<dbReference type="GO" id="GO:0097352">
    <property type="term" value="P:autophagosome maturation"/>
    <property type="evidence" value="ECO:0007669"/>
    <property type="project" value="EnsemblFungi"/>
</dbReference>
<dbReference type="CDD" id="cd15840">
    <property type="entry name" value="SNARE_Qa"/>
    <property type="match status" value="1"/>
</dbReference>
<dbReference type="STRING" id="984486.A0A1E3QYR3"/>
<evidence type="ECO:0000256" key="1">
    <source>
        <dbReference type="ARBA" id="ARBA00009063"/>
    </source>
</evidence>
<dbReference type="GO" id="GO:0042144">
    <property type="term" value="P:vacuole fusion, non-autophagic"/>
    <property type="evidence" value="ECO:0007669"/>
    <property type="project" value="EnsemblFungi"/>
</dbReference>
<proteinExistence type="inferred from homology"/>
<reference evidence="5" key="1">
    <citation type="submission" date="2016-05" db="EMBL/GenBank/DDBJ databases">
        <title>Comparative genomics of biotechnologically important yeasts.</title>
        <authorList>
            <consortium name="DOE Joint Genome Institute"/>
            <person name="Riley R."/>
            <person name="Haridas S."/>
            <person name="Wolfe K.H."/>
            <person name="Lopes M.R."/>
            <person name="Hittinger C.T."/>
            <person name="Goker M."/>
            <person name="Salamov A."/>
            <person name="Wisecaver J."/>
            <person name="Long T.M."/>
            <person name="Aerts A.L."/>
            <person name="Barry K."/>
            <person name="Choi C."/>
            <person name="Clum A."/>
            <person name="Coughlan A.Y."/>
            <person name="Deshpande S."/>
            <person name="Douglass A.P."/>
            <person name="Hanson S.J."/>
            <person name="Klenk H.-P."/>
            <person name="Labutti K."/>
            <person name="Lapidus A."/>
            <person name="Lindquist E."/>
            <person name="Lipzen A."/>
            <person name="Meier-Kolthoff J.P."/>
            <person name="Ohm R.A."/>
            <person name="Otillar R.P."/>
            <person name="Pangilinan J."/>
            <person name="Peng Y."/>
            <person name="Rokas A."/>
            <person name="Rosa C.A."/>
            <person name="Scheuner C."/>
            <person name="Sibirny A.A."/>
            <person name="Slot J.C."/>
            <person name="Stielow J.B."/>
            <person name="Sun H."/>
            <person name="Kurtzman C.P."/>
            <person name="Blackwell M."/>
            <person name="Grigoriev I.V."/>
            <person name="Jeffries T.W."/>
        </authorList>
    </citation>
    <scope>NUCLEOTIDE SEQUENCE [LARGE SCALE GENOMIC DNA]</scope>
    <source>
        <strain evidence="5">NRRL Y-12698</strain>
    </source>
</reference>
<sequence>MSFNNFDVEAQTQRTRPETLGLDQTLAVASSQLAAFATSIASLGQLIGQIGSPKRDSTALRIRIEGLAKECSRGELLTKNALHTLANQLEPADAQQRFTEEKLKREFGGLVHVFNKVQNDYTDRKQAYPLVETVVEPVRESERAPLIQQQVQMYTEVSESDLLYQSALTEARETEIGKIQTGIQEVNTIFRDLSQLVKQQGELVDTVEGNMGAIALNTADASHELTRAETYQKARGRWCCFLLVFLAVMLVVILAILS</sequence>
<dbReference type="GO" id="GO:0034727">
    <property type="term" value="P:piecemeal microautophagy of the nucleus"/>
    <property type="evidence" value="ECO:0007669"/>
    <property type="project" value="EnsemblFungi"/>
</dbReference>
<dbReference type="GO" id="GO:0007036">
    <property type="term" value="P:vacuolar calcium ion homeostasis"/>
    <property type="evidence" value="ECO:0007669"/>
    <property type="project" value="EnsemblFungi"/>
</dbReference>
<dbReference type="Gene3D" id="1.20.5.110">
    <property type="match status" value="1"/>
</dbReference>
<dbReference type="GO" id="GO:0000329">
    <property type="term" value="C:fungal-type vacuole membrane"/>
    <property type="evidence" value="ECO:0007669"/>
    <property type="project" value="EnsemblFungi"/>
</dbReference>
<dbReference type="Pfam" id="PF14523">
    <property type="entry name" value="Syntaxin_2"/>
    <property type="match status" value="1"/>
</dbReference>
<evidence type="ECO:0000256" key="2">
    <source>
        <dbReference type="SAM" id="Phobius"/>
    </source>
</evidence>
<dbReference type="PROSITE" id="PS00914">
    <property type="entry name" value="SYNTAXIN"/>
    <property type="match status" value="1"/>
</dbReference>
<dbReference type="PANTHER" id="PTHR19957">
    <property type="entry name" value="SYNTAXIN"/>
    <property type="match status" value="1"/>
</dbReference>
<dbReference type="GO" id="GO:0048278">
    <property type="term" value="P:vesicle docking"/>
    <property type="evidence" value="ECO:0007669"/>
    <property type="project" value="EnsemblFungi"/>
</dbReference>
<dbReference type="GO" id="GO:0005484">
    <property type="term" value="F:SNAP receptor activity"/>
    <property type="evidence" value="ECO:0007669"/>
    <property type="project" value="EnsemblFungi"/>
</dbReference>
<feature type="transmembrane region" description="Helical" evidence="2">
    <location>
        <begin position="238"/>
        <end position="257"/>
    </location>
</feature>
<dbReference type="SMART" id="SM00397">
    <property type="entry name" value="t_SNARE"/>
    <property type="match status" value="1"/>
</dbReference>
<dbReference type="SUPFAM" id="SSF47661">
    <property type="entry name" value="t-snare proteins"/>
    <property type="match status" value="1"/>
</dbReference>
<evidence type="ECO:0000259" key="3">
    <source>
        <dbReference type="PROSITE" id="PS50192"/>
    </source>
</evidence>
<dbReference type="InterPro" id="IPR006012">
    <property type="entry name" value="Syntaxin/epimorphin_CS"/>
</dbReference>
<dbReference type="Gene3D" id="1.20.58.70">
    <property type="match status" value="1"/>
</dbReference>
<dbReference type="InterPro" id="IPR045242">
    <property type="entry name" value="Syntaxin"/>
</dbReference>
<dbReference type="GeneID" id="30149412"/>
<dbReference type="InterPro" id="IPR000727">
    <property type="entry name" value="T_SNARE_dom"/>
</dbReference>
<dbReference type="InterPro" id="IPR010989">
    <property type="entry name" value="SNARE"/>
</dbReference>
<keyword evidence="2" id="KW-0812">Transmembrane</keyword>
<comment type="similarity">
    <text evidence="1">Belongs to the syntaxin family.</text>
</comment>
<dbReference type="Proteomes" id="UP000094336">
    <property type="component" value="Unassembled WGS sequence"/>
</dbReference>
<dbReference type="AlphaFoldDB" id="A0A1E3QYR3"/>
<keyword evidence="5" id="KW-1185">Reference proteome</keyword>
<dbReference type="PANTHER" id="PTHR19957:SF38">
    <property type="entry name" value="LD27581P"/>
    <property type="match status" value="1"/>
</dbReference>
<dbReference type="RefSeq" id="XP_018988022.1">
    <property type="nucleotide sequence ID" value="XM_019131559.1"/>
</dbReference>